<protein>
    <submittedName>
        <fullName evidence="3">OTU domain-containing protein 6B-like protein</fullName>
    </submittedName>
</protein>
<dbReference type="STRING" id="478820.A0A196SLY9"/>
<comment type="caution">
    <text evidence="3">The sequence shown here is derived from an EMBL/GenBank/DDBJ whole genome shotgun (WGS) entry which is preliminary data.</text>
</comment>
<reference evidence="3 4" key="1">
    <citation type="submission" date="2016-05" db="EMBL/GenBank/DDBJ databases">
        <title>Nuclear genome of Blastocystis sp. subtype 1 NandII.</title>
        <authorList>
            <person name="Gentekaki E."/>
            <person name="Curtis B."/>
            <person name="Stairs C."/>
            <person name="Eme L."/>
            <person name="Herman E."/>
            <person name="Klimes V."/>
            <person name="Arias M.C."/>
            <person name="Elias M."/>
            <person name="Hilliou F."/>
            <person name="Klute M."/>
            <person name="Malik S.-B."/>
            <person name="Pightling A."/>
            <person name="Rachubinski R."/>
            <person name="Salas D."/>
            <person name="Schlacht A."/>
            <person name="Suga H."/>
            <person name="Archibald J."/>
            <person name="Ball S.G."/>
            <person name="Clark G."/>
            <person name="Dacks J."/>
            <person name="Van Der Giezen M."/>
            <person name="Tsaousis A."/>
            <person name="Roger A."/>
        </authorList>
    </citation>
    <scope>NUCLEOTIDE SEQUENCE [LARGE SCALE GENOMIC DNA]</scope>
    <source>
        <strain evidence="4">ATCC 50177 / NandII</strain>
    </source>
</reference>
<dbReference type="CDD" id="cd22748">
    <property type="entry name" value="OTU_OTUD6-like"/>
    <property type="match status" value="1"/>
</dbReference>
<dbReference type="PROSITE" id="PS50802">
    <property type="entry name" value="OTU"/>
    <property type="match status" value="1"/>
</dbReference>
<sequence>MEAAIEEEVLKENVLEGRMQCLLCNVTAVNLPTWESHKKGKKHVKLVKRAVEEKIKERNGPAEPEQPEEVHGENAKEPSSVDPPMGLMGLAKDDPILSFISGMEDIKPHVSEKYLKKQEKRRLKEQQQDEKNKVVLEQQNRERDEEMAAINKQVEGKHLRVKVVAADGNCLYRAIAEQLAQTDAKMKSGSAYRIIRRKAANYLRDHADEFRFFLEDGVNYEAYCNQVEGSNEWGGQLELRALALALQRPIHVYSADSPVVVIGEDIQGIPLYISYHKKYLTLGNHYNTLIPYL</sequence>
<feature type="domain" description="OTU" evidence="2">
    <location>
        <begin position="159"/>
        <end position="292"/>
    </location>
</feature>
<organism evidence="3 4">
    <name type="scientific">Blastocystis sp. subtype 1 (strain ATCC 50177 / NandII)</name>
    <dbReference type="NCBI Taxonomy" id="478820"/>
    <lineage>
        <taxon>Eukaryota</taxon>
        <taxon>Sar</taxon>
        <taxon>Stramenopiles</taxon>
        <taxon>Bigyra</taxon>
        <taxon>Opalozoa</taxon>
        <taxon>Opalinata</taxon>
        <taxon>Blastocystidae</taxon>
        <taxon>Blastocystis</taxon>
    </lineage>
</organism>
<evidence type="ECO:0000259" key="2">
    <source>
        <dbReference type="PROSITE" id="PS50802"/>
    </source>
</evidence>
<name>A0A196SLY9_BLAHN</name>
<dbReference type="Pfam" id="PF12874">
    <property type="entry name" value="zf-met"/>
    <property type="match status" value="1"/>
</dbReference>
<dbReference type="Proteomes" id="UP000078348">
    <property type="component" value="Unassembled WGS sequence"/>
</dbReference>
<dbReference type="InterPro" id="IPR050704">
    <property type="entry name" value="Peptidase_C85-like"/>
</dbReference>
<gene>
    <name evidence="3" type="ORF">AV274_1007</name>
</gene>
<dbReference type="InterPro" id="IPR013087">
    <property type="entry name" value="Znf_C2H2_type"/>
</dbReference>
<evidence type="ECO:0000313" key="4">
    <source>
        <dbReference type="Proteomes" id="UP000078348"/>
    </source>
</evidence>
<dbReference type="OrthoDB" id="415023at2759"/>
<dbReference type="GO" id="GO:0004843">
    <property type="term" value="F:cysteine-type deubiquitinase activity"/>
    <property type="evidence" value="ECO:0007669"/>
    <property type="project" value="TreeGrafter"/>
</dbReference>
<dbReference type="GO" id="GO:0016579">
    <property type="term" value="P:protein deubiquitination"/>
    <property type="evidence" value="ECO:0007669"/>
    <property type="project" value="TreeGrafter"/>
</dbReference>
<dbReference type="InterPro" id="IPR036236">
    <property type="entry name" value="Znf_C2H2_sf"/>
</dbReference>
<evidence type="ECO:0000313" key="3">
    <source>
        <dbReference type="EMBL" id="OAO17296.1"/>
    </source>
</evidence>
<dbReference type="PANTHER" id="PTHR12419:SF10">
    <property type="entry name" value="DEUBIQUITINASE OTUD6B"/>
    <property type="match status" value="1"/>
</dbReference>
<dbReference type="EMBL" id="LXWW01000037">
    <property type="protein sequence ID" value="OAO17296.1"/>
    <property type="molecule type" value="Genomic_DNA"/>
</dbReference>
<feature type="region of interest" description="Disordered" evidence="1">
    <location>
        <begin position="55"/>
        <end position="81"/>
    </location>
</feature>
<dbReference type="SUPFAM" id="SSF57667">
    <property type="entry name" value="beta-beta-alpha zinc fingers"/>
    <property type="match status" value="1"/>
</dbReference>
<accession>A0A196SLY9</accession>
<evidence type="ECO:0000256" key="1">
    <source>
        <dbReference type="SAM" id="MobiDB-lite"/>
    </source>
</evidence>
<dbReference type="SUPFAM" id="SSF54001">
    <property type="entry name" value="Cysteine proteinases"/>
    <property type="match status" value="1"/>
</dbReference>
<dbReference type="InterPro" id="IPR038765">
    <property type="entry name" value="Papain-like_cys_pep_sf"/>
</dbReference>
<dbReference type="PANTHER" id="PTHR12419">
    <property type="entry name" value="OTU DOMAIN CONTAINING PROTEIN"/>
    <property type="match status" value="1"/>
</dbReference>
<proteinExistence type="predicted"/>
<dbReference type="Gene3D" id="3.90.70.80">
    <property type="match status" value="1"/>
</dbReference>
<dbReference type="Pfam" id="PF02338">
    <property type="entry name" value="OTU"/>
    <property type="match status" value="1"/>
</dbReference>
<keyword evidence="4" id="KW-1185">Reference proteome</keyword>
<dbReference type="InterPro" id="IPR003323">
    <property type="entry name" value="OTU_dom"/>
</dbReference>
<dbReference type="AlphaFoldDB" id="A0A196SLY9"/>